<feature type="transmembrane region" description="Helical" evidence="2">
    <location>
        <begin position="7"/>
        <end position="30"/>
    </location>
</feature>
<sequence length="158" mass="17010">MKIRKQAGLSLISVMIIFMLLGALAMGFLYTIRTGRLPLNDQLQRWGKSAGVISNELKNAAGVNGSNNSSPASGTVAPNENMPAPVTVESGVKKCVINGTVTYSDTECNQRADAKNVKLHDAKGFERPKPKEDDSSASVGDQDFRQKMLNKAIDKASR</sequence>
<protein>
    <submittedName>
        <fullName evidence="3">Uncharacterized protein</fullName>
    </submittedName>
</protein>
<dbReference type="RefSeq" id="WP_189356976.1">
    <property type="nucleotide sequence ID" value="NZ_BMYU01000004.1"/>
</dbReference>
<dbReference type="Proteomes" id="UP000653343">
    <property type="component" value="Unassembled WGS sequence"/>
</dbReference>
<feature type="compositionally biased region" description="Basic and acidic residues" evidence="1">
    <location>
        <begin position="142"/>
        <end position="158"/>
    </location>
</feature>
<gene>
    <name evidence="3" type="ORF">GCM10010946_19330</name>
</gene>
<keyword evidence="2" id="KW-1133">Transmembrane helix</keyword>
<evidence type="ECO:0000256" key="2">
    <source>
        <dbReference type="SAM" id="Phobius"/>
    </source>
</evidence>
<feature type="compositionally biased region" description="Low complexity" evidence="1">
    <location>
        <begin position="60"/>
        <end position="74"/>
    </location>
</feature>
<accession>A0ABQ2XZN6</accession>
<evidence type="ECO:0000256" key="1">
    <source>
        <dbReference type="SAM" id="MobiDB-lite"/>
    </source>
</evidence>
<keyword evidence="2" id="KW-0472">Membrane</keyword>
<feature type="compositionally biased region" description="Basic and acidic residues" evidence="1">
    <location>
        <begin position="119"/>
        <end position="134"/>
    </location>
</feature>
<keyword evidence="4" id="KW-1185">Reference proteome</keyword>
<reference evidence="4" key="1">
    <citation type="journal article" date="2019" name="Int. J. Syst. Evol. Microbiol.">
        <title>The Global Catalogue of Microorganisms (GCM) 10K type strain sequencing project: providing services to taxonomists for standard genome sequencing and annotation.</title>
        <authorList>
            <consortium name="The Broad Institute Genomics Platform"/>
            <consortium name="The Broad Institute Genome Sequencing Center for Infectious Disease"/>
            <person name="Wu L."/>
            <person name="Ma J."/>
        </authorList>
    </citation>
    <scope>NUCLEOTIDE SEQUENCE [LARGE SCALE GENOMIC DNA]</scope>
    <source>
        <strain evidence="4">KCTC 23917</strain>
    </source>
</reference>
<feature type="region of interest" description="Disordered" evidence="1">
    <location>
        <begin position="119"/>
        <end position="158"/>
    </location>
</feature>
<evidence type="ECO:0000313" key="4">
    <source>
        <dbReference type="Proteomes" id="UP000653343"/>
    </source>
</evidence>
<proteinExistence type="predicted"/>
<dbReference type="EMBL" id="BMYU01000004">
    <property type="protein sequence ID" value="GGX41043.1"/>
    <property type="molecule type" value="Genomic_DNA"/>
</dbReference>
<comment type="caution">
    <text evidence="3">The sequence shown here is derived from an EMBL/GenBank/DDBJ whole genome shotgun (WGS) entry which is preliminary data.</text>
</comment>
<organism evidence="3 4">
    <name type="scientific">Undibacterium squillarum</name>
    <dbReference type="NCBI Taxonomy" id="1131567"/>
    <lineage>
        <taxon>Bacteria</taxon>
        <taxon>Pseudomonadati</taxon>
        <taxon>Pseudomonadota</taxon>
        <taxon>Betaproteobacteria</taxon>
        <taxon>Burkholderiales</taxon>
        <taxon>Oxalobacteraceae</taxon>
        <taxon>Undibacterium</taxon>
    </lineage>
</organism>
<evidence type="ECO:0000313" key="3">
    <source>
        <dbReference type="EMBL" id="GGX41043.1"/>
    </source>
</evidence>
<keyword evidence="2" id="KW-0812">Transmembrane</keyword>
<feature type="region of interest" description="Disordered" evidence="1">
    <location>
        <begin position="60"/>
        <end position="84"/>
    </location>
</feature>
<name>A0ABQ2XZN6_9BURK</name>